<dbReference type="GeneID" id="25285640"/>
<dbReference type="EMBL" id="AMGV01000014">
    <property type="protein sequence ID" value="KEF53288.1"/>
    <property type="molecule type" value="Genomic_DNA"/>
</dbReference>
<dbReference type="VEuPathDB" id="FungiDB:A1O9_10736"/>
<dbReference type="RefSeq" id="XP_013255878.1">
    <property type="nucleotide sequence ID" value="XM_013400424.1"/>
</dbReference>
<keyword evidence="2" id="KW-1185">Reference proteome</keyword>
<dbReference type="AlphaFoldDB" id="A0A072P218"/>
<gene>
    <name evidence="1" type="ORF">A1O9_10736</name>
</gene>
<evidence type="ECO:0000313" key="2">
    <source>
        <dbReference type="Proteomes" id="UP000027920"/>
    </source>
</evidence>
<proteinExistence type="predicted"/>
<dbReference type="HOGENOM" id="CLU_2873792_0_0_1"/>
<feature type="non-terminal residue" evidence="1">
    <location>
        <position position="1"/>
    </location>
</feature>
<comment type="caution">
    <text evidence="1">The sequence shown here is derived from an EMBL/GenBank/DDBJ whole genome shotgun (WGS) entry which is preliminary data.</text>
</comment>
<dbReference type="Proteomes" id="UP000027920">
    <property type="component" value="Unassembled WGS sequence"/>
</dbReference>
<sequence length="64" mass="7528">SPTSNLQAKAEKMEKLTPLISNVSIVEPWEHKPRKRTATTPYPSNTCRVFNRRKQCWRVFISRL</sequence>
<organism evidence="1 2">
    <name type="scientific">Exophiala aquamarina CBS 119918</name>
    <dbReference type="NCBI Taxonomy" id="1182545"/>
    <lineage>
        <taxon>Eukaryota</taxon>
        <taxon>Fungi</taxon>
        <taxon>Dikarya</taxon>
        <taxon>Ascomycota</taxon>
        <taxon>Pezizomycotina</taxon>
        <taxon>Eurotiomycetes</taxon>
        <taxon>Chaetothyriomycetidae</taxon>
        <taxon>Chaetothyriales</taxon>
        <taxon>Herpotrichiellaceae</taxon>
        <taxon>Exophiala</taxon>
    </lineage>
</organism>
<accession>A0A072P218</accession>
<name>A0A072P218_9EURO</name>
<protein>
    <submittedName>
        <fullName evidence="1">Uncharacterized protein</fullName>
    </submittedName>
</protein>
<reference evidence="1 2" key="1">
    <citation type="submission" date="2013-03" db="EMBL/GenBank/DDBJ databases">
        <title>The Genome Sequence of Exophiala aquamarina CBS 119918.</title>
        <authorList>
            <consortium name="The Broad Institute Genomics Platform"/>
            <person name="Cuomo C."/>
            <person name="de Hoog S."/>
            <person name="Gorbushina A."/>
            <person name="Walker B."/>
            <person name="Young S.K."/>
            <person name="Zeng Q."/>
            <person name="Gargeya S."/>
            <person name="Fitzgerald M."/>
            <person name="Haas B."/>
            <person name="Abouelleil A."/>
            <person name="Allen A.W."/>
            <person name="Alvarado L."/>
            <person name="Arachchi H.M."/>
            <person name="Berlin A.M."/>
            <person name="Chapman S.B."/>
            <person name="Gainer-Dewar J."/>
            <person name="Goldberg J."/>
            <person name="Griggs A."/>
            <person name="Gujja S."/>
            <person name="Hansen M."/>
            <person name="Howarth C."/>
            <person name="Imamovic A."/>
            <person name="Ireland A."/>
            <person name="Larimer J."/>
            <person name="McCowan C."/>
            <person name="Murphy C."/>
            <person name="Pearson M."/>
            <person name="Poon T.W."/>
            <person name="Priest M."/>
            <person name="Roberts A."/>
            <person name="Saif S."/>
            <person name="Shea T."/>
            <person name="Sisk P."/>
            <person name="Sykes S."/>
            <person name="Wortman J."/>
            <person name="Nusbaum C."/>
            <person name="Birren B."/>
        </authorList>
    </citation>
    <scope>NUCLEOTIDE SEQUENCE [LARGE SCALE GENOMIC DNA]</scope>
    <source>
        <strain evidence="1 2">CBS 119918</strain>
    </source>
</reference>
<evidence type="ECO:0000313" key="1">
    <source>
        <dbReference type="EMBL" id="KEF53288.1"/>
    </source>
</evidence>